<dbReference type="Pfam" id="PF23359">
    <property type="entry name" value="Lsr2_DNA-bd"/>
    <property type="match status" value="1"/>
</dbReference>
<dbReference type="EMBL" id="JBHMQT010000012">
    <property type="protein sequence ID" value="MFC0862250.1"/>
    <property type="molecule type" value="Genomic_DNA"/>
</dbReference>
<dbReference type="Pfam" id="PF22548">
    <property type="entry name" value="AEP-TOTE"/>
    <property type="match status" value="1"/>
</dbReference>
<dbReference type="InterPro" id="IPR054347">
    <property type="entry name" value="TOTE_primase"/>
</dbReference>
<dbReference type="InterPro" id="IPR036625">
    <property type="entry name" value="E3-bd_dom_sf"/>
</dbReference>
<keyword evidence="1" id="KW-0547">Nucleotide-binding</keyword>
<feature type="region of interest" description="Disordered" evidence="6">
    <location>
        <begin position="795"/>
        <end position="830"/>
    </location>
</feature>
<keyword evidence="2" id="KW-0378">Hydrolase</keyword>
<gene>
    <name evidence="8" type="ORF">ACFHYQ_08075</name>
</gene>
<dbReference type="Gene3D" id="4.10.320.10">
    <property type="entry name" value="E3-binding domain"/>
    <property type="match status" value="1"/>
</dbReference>
<proteinExistence type="predicted"/>
<evidence type="ECO:0000256" key="5">
    <source>
        <dbReference type="ARBA" id="ARBA00023125"/>
    </source>
</evidence>
<dbReference type="GO" id="GO:0004386">
    <property type="term" value="F:helicase activity"/>
    <property type="evidence" value="ECO:0007669"/>
    <property type="project" value="UniProtKB-KW"/>
</dbReference>
<dbReference type="PANTHER" id="PTHR11274">
    <property type="entry name" value="RAD25/XP-B DNA REPAIR HELICASE"/>
    <property type="match status" value="1"/>
</dbReference>
<dbReference type="CDD" id="cd18785">
    <property type="entry name" value="SF2_C"/>
    <property type="match status" value="1"/>
</dbReference>
<dbReference type="SUPFAM" id="SSF52540">
    <property type="entry name" value="P-loop containing nucleoside triphosphate hydrolases"/>
    <property type="match status" value="1"/>
</dbReference>
<evidence type="ECO:0000259" key="7">
    <source>
        <dbReference type="PROSITE" id="PS51192"/>
    </source>
</evidence>
<feature type="compositionally biased region" description="Polar residues" evidence="6">
    <location>
        <begin position="43"/>
        <end position="55"/>
    </location>
</feature>
<protein>
    <submittedName>
        <fullName evidence="8">DEAD/DEAH box helicase family protein</fullName>
    </submittedName>
</protein>
<feature type="domain" description="Helicase ATP-binding" evidence="7">
    <location>
        <begin position="452"/>
        <end position="602"/>
    </location>
</feature>
<dbReference type="PANTHER" id="PTHR11274:SF0">
    <property type="entry name" value="GENERAL TRANSCRIPTION AND DNA REPAIR FACTOR IIH HELICASE SUBUNIT XPB"/>
    <property type="match status" value="1"/>
</dbReference>
<accession>A0ABV6U1B8</accession>
<evidence type="ECO:0000256" key="4">
    <source>
        <dbReference type="ARBA" id="ARBA00022840"/>
    </source>
</evidence>
<dbReference type="SMART" id="SM00487">
    <property type="entry name" value="DEXDc"/>
    <property type="match status" value="1"/>
</dbReference>
<dbReference type="Gene3D" id="3.40.50.300">
    <property type="entry name" value="P-loop containing nucleotide triphosphate hydrolases"/>
    <property type="match status" value="2"/>
</dbReference>
<dbReference type="PROSITE" id="PS51192">
    <property type="entry name" value="HELICASE_ATP_BIND_1"/>
    <property type="match status" value="1"/>
</dbReference>
<dbReference type="RefSeq" id="WP_394300464.1">
    <property type="nucleotide sequence ID" value="NZ_JBHMQT010000012.1"/>
</dbReference>
<evidence type="ECO:0000313" key="9">
    <source>
        <dbReference type="Proteomes" id="UP001589870"/>
    </source>
</evidence>
<name>A0ABV6U1B8_9ACTN</name>
<dbReference type="Proteomes" id="UP001589870">
    <property type="component" value="Unassembled WGS sequence"/>
</dbReference>
<dbReference type="InterPro" id="IPR014001">
    <property type="entry name" value="Helicase_ATP-bd"/>
</dbReference>
<organism evidence="8 9">
    <name type="scientific">Sphaerimonospora cavernae</name>
    <dbReference type="NCBI Taxonomy" id="1740611"/>
    <lineage>
        <taxon>Bacteria</taxon>
        <taxon>Bacillati</taxon>
        <taxon>Actinomycetota</taxon>
        <taxon>Actinomycetes</taxon>
        <taxon>Streptosporangiales</taxon>
        <taxon>Streptosporangiaceae</taxon>
        <taxon>Sphaerimonospora</taxon>
    </lineage>
</organism>
<dbReference type="Pfam" id="PF00271">
    <property type="entry name" value="Helicase_C"/>
    <property type="match status" value="1"/>
</dbReference>
<keyword evidence="4" id="KW-0067">ATP-binding</keyword>
<dbReference type="Pfam" id="PF04851">
    <property type="entry name" value="ResIII"/>
    <property type="match status" value="1"/>
</dbReference>
<dbReference type="InterPro" id="IPR055370">
    <property type="entry name" value="Lsr2_DNA-bd"/>
</dbReference>
<dbReference type="InterPro" id="IPR027417">
    <property type="entry name" value="P-loop_NTPase"/>
</dbReference>
<evidence type="ECO:0000256" key="1">
    <source>
        <dbReference type="ARBA" id="ARBA00022741"/>
    </source>
</evidence>
<sequence>MNGWAEWNDPAELRIRLDLALVEIAELREENERLRDLLENGNAQQRRPQVALSSITPPPRESGLPYADASSSPTEKLALFRALFVGRTDVYATRYLSKKTGKYAWSPAEKEYWRKKDDADREFFPLTDQVLISHLSKPSNERETHVGLYPMLPDDTCQLLACDFDGSDWREDAAAYVTACREAGIPAAAEISRSGDGAHVWIFFTAPVTTASARAIGMAMLREAIDRRGQMSLASYDRLFPAQDSLPTSALPRFRFGNLIALPLQGLCRENGTTVFCDPETWTPYPDQFAYLSTLQRLHPAEVQALADRLGQVHAGPSASASGILSARPRRGSLGKAPQVVHARLGAMLAISTLGLPPQLVAALKHTASFHNPEFYRRQAMRYSTFATPRFVCCFDDTQPGRLRLPRGLREDAAALVSAAGGILEVSSELRRPKPINARFTGELTPVQADAVQAMSRHSTGVLVAPPGHGKTVMACALIAHHALPTAIIVNRAELLDQWKDRLAVFLDLGDADVGSLGKGKDRRGRTIDLIMLQSLTSRRAADNLLDGYGLVVIDECHAIGAPAAEAAIRQVSVERWIGLSATPYRADQMDAIITMQCGPIRHEIATEVTFARHLLVHTTAFATEEIGNDGTSFQATYGELAADQARNVQIAADVADAVNRGRHSLVLTNRLEHLERLDTTLRELGVTPTLLHGKLTPAERDHLRTRLAFDHDGPLVLVAIDKIAGEGFDLPRLDALFLAVPISFKGRVIQQVGRIMREAATKHDVEVHDYLDVLVPQLVRMYGKRRRTLTRLGFTTTGDHLPPPELLSTTQPETAPRRETPTTSEVRAWARASGLPVASRGRLRPEIWDAWKSAAC</sequence>
<keyword evidence="5" id="KW-0238">DNA-binding</keyword>
<reference evidence="8 9" key="1">
    <citation type="submission" date="2024-09" db="EMBL/GenBank/DDBJ databases">
        <authorList>
            <person name="Sun Q."/>
            <person name="Mori K."/>
        </authorList>
    </citation>
    <scope>NUCLEOTIDE SEQUENCE [LARGE SCALE GENOMIC DNA]</scope>
    <source>
        <strain evidence="8 9">TBRC 1851</strain>
    </source>
</reference>
<dbReference type="InterPro" id="IPR006935">
    <property type="entry name" value="Helicase/UvrB_N"/>
</dbReference>
<evidence type="ECO:0000256" key="2">
    <source>
        <dbReference type="ARBA" id="ARBA00022801"/>
    </source>
</evidence>
<comment type="caution">
    <text evidence="8">The sequence shown here is derived from an EMBL/GenBank/DDBJ whole genome shotgun (WGS) entry which is preliminary data.</text>
</comment>
<feature type="region of interest" description="Disordered" evidence="6">
    <location>
        <begin position="39"/>
        <end position="70"/>
    </location>
</feature>
<dbReference type="SMART" id="SM00490">
    <property type="entry name" value="HELICc"/>
    <property type="match status" value="1"/>
</dbReference>
<dbReference type="InterPro" id="IPR001650">
    <property type="entry name" value="Helicase_C-like"/>
</dbReference>
<dbReference type="InterPro" id="IPR050615">
    <property type="entry name" value="ATP-dep_DNA_Helicase"/>
</dbReference>
<keyword evidence="3 8" id="KW-0347">Helicase</keyword>
<evidence type="ECO:0000256" key="3">
    <source>
        <dbReference type="ARBA" id="ARBA00022806"/>
    </source>
</evidence>
<keyword evidence="9" id="KW-1185">Reference proteome</keyword>
<evidence type="ECO:0000256" key="6">
    <source>
        <dbReference type="SAM" id="MobiDB-lite"/>
    </source>
</evidence>
<evidence type="ECO:0000313" key="8">
    <source>
        <dbReference type="EMBL" id="MFC0862250.1"/>
    </source>
</evidence>